<dbReference type="GO" id="GO:0090537">
    <property type="term" value="C:CERF complex"/>
    <property type="evidence" value="ECO:0007669"/>
    <property type="project" value="InterPro"/>
</dbReference>
<dbReference type="EMBL" id="CAKXAJ010001186">
    <property type="protein sequence ID" value="CAH2207747.1"/>
    <property type="molecule type" value="Genomic_DNA"/>
</dbReference>
<dbReference type="InterPro" id="IPR036427">
    <property type="entry name" value="Bromodomain-like_sf"/>
</dbReference>
<dbReference type="PANTHER" id="PTHR47092">
    <property type="entry name" value="CAT EYE SYNDROME CRITICAL REGION PROTEIN 2"/>
    <property type="match status" value="1"/>
</dbReference>
<dbReference type="GO" id="GO:0006338">
    <property type="term" value="P:chromatin remodeling"/>
    <property type="evidence" value="ECO:0007669"/>
    <property type="project" value="InterPro"/>
</dbReference>
<feature type="compositionally biased region" description="Basic residues" evidence="3">
    <location>
        <begin position="302"/>
        <end position="312"/>
    </location>
</feature>
<accession>A0A8S4QDI1</accession>
<dbReference type="CDD" id="cd05509">
    <property type="entry name" value="Bromo_gcn5_like"/>
    <property type="match status" value="1"/>
</dbReference>
<comment type="caution">
    <text evidence="5">The sequence shown here is derived from an EMBL/GenBank/DDBJ whole genome shotgun (WGS) entry which is preliminary data.</text>
</comment>
<feature type="compositionally biased region" description="Basic and acidic residues" evidence="3">
    <location>
        <begin position="313"/>
        <end position="332"/>
    </location>
</feature>
<name>A0A8S4QDI1_9NEOP</name>
<protein>
    <submittedName>
        <fullName evidence="5">Jg25273 protein</fullName>
    </submittedName>
</protein>
<feature type="non-terminal residue" evidence="5">
    <location>
        <position position="1"/>
    </location>
</feature>
<dbReference type="InterPro" id="IPR029614">
    <property type="entry name" value="CECR2"/>
</dbReference>
<evidence type="ECO:0000313" key="5">
    <source>
        <dbReference type="EMBL" id="CAH2207747.1"/>
    </source>
</evidence>
<dbReference type="OrthoDB" id="303107at2759"/>
<gene>
    <name evidence="5" type="primary">jg25273</name>
    <name evidence="5" type="ORF">PAEG_LOCUS367</name>
</gene>
<feature type="non-terminal residue" evidence="5">
    <location>
        <position position="536"/>
    </location>
</feature>
<keyword evidence="1 2" id="KW-0103">Bromodomain</keyword>
<reference evidence="5" key="1">
    <citation type="submission" date="2022-03" db="EMBL/GenBank/DDBJ databases">
        <authorList>
            <person name="Lindestad O."/>
        </authorList>
    </citation>
    <scope>NUCLEOTIDE SEQUENCE</scope>
</reference>
<feature type="compositionally biased region" description="Polar residues" evidence="3">
    <location>
        <begin position="256"/>
        <end position="267"/>
    </location>
</feature>
<feature type="region of interest" description="Disordered" evidence="3">
    <location>
        <begin position="357"/>
        <end position="413"/>
    </location>
</feature>
<feature type="region of interest" description="Disordered" evidence="3">
    <location>
        <begin position="429"/>
        <end position="484"/>
    </location>
</feature>
<evidence type="ECO:0000256" key="1">
    <source>
        <dbReference type="ARBA" id="ARBA00023117"/>
    </source>
</evidence>
<dbReference type="PRINTS" id="PR00503">
    <property type="entry name" value="BROMODOMAIN"/>
</dbReference>
<feature type="compositionally biased region" description="Polar residues" evidence="3">
    <location>
        <begin position="433"/>
        <end position="446"/>
    </location>
</feature>
<dbReference type="SUPFAM" id="SSF47370">
    <property type="entry name" value="Bromodomain"/>
    <property type="match status" value="1"/>
</dbReference>
<feature type="compositionally biased region" description="Basic residues" evidence="3">
    <location>
        <begin position="183"/>
        <end position="228"/>
    </location>
</feature>
<feature type="compositionally biased region" description="Basic and acidic residues" evidence="3">
    <location>
        <begin position="447"/>
        <end position="457"/>
    </location>
</feature>
<feature type="compositionally biased region" description="Acidic residues" evidence="3">
    <location>
        <begin position="378"/>
        <end position="388"/>
    </location>
</feature>
<feature type="region of interest" description="Disordered" evidence="3">
    <location>
        <begin position="116"/>
        <end position="267"/>
    </location>
</feature>
<dbReference type="Gene3D" id="1.20.920.10">
    <property type="entry name" value="Bromodomain-like"/>
    <property type="match status" value="1"/>
</dbReference>
<feature type="domain" description="Bromo" evidence="4">
    <location>
        <begin position="14"/>
        <end position="84"/>
    </location>
</feature>
<evidence type="ECO:0000313" key="6">
    <source>
        <dbReference type="Proteomes" id="UP000838756"/>
    </source>
</evidence>
<dbReference type="InterPro" id="IPR001487">
    <property type="entry name" value="Bromodomain"/>
</dbReference>
<sequence length="536" mass="62324">DVQTDMYKVLEQLTAHEDAWPFVDPVEEEYAPNYYAVIRRPMDLTKMERRLDSRFYTDFSMFKADFKLIVNNCRLYNGQDNEYTTMVDNLQAAFDRLTEKYIHRLSSSDEEIAVEYQLPTPSRKHKLKSSESPSRHKRKKRRSNSDTGETKSSSSEKKEKAEEERKDDHVEDEINEIDVKKSKESHKSRHGKEGRKKRKGHKRGKHSKNHRKKSNHESKRRSKKHGKNKDKEGKKSKQKKKKSKHHDVEPIEVLQRSASQESLESSNRRINLIKLKKEDDTQQEQLGSLYSFLKIWTMTKTRTKTTTRRRRRREEETEETRGKEKKEKNQKLRETIEKLKAKNEKYKGTSLFNTLFTPVGSENGSHSRDYKGSSKDEETTEFSEEETIENVKEKPVVKKGKKSSAKNASASEALEQAVKDISKWLDDAPKHTVVSTPGVSPAQTISTEEHDNSRLDDEASLGEKPTLSRKELCRKRTSSREPKLVKRREIQRTIERLQPGKSKGNLLTNISNKNTEKAEEVSCLGTNVRDSKKEES</sequence>
<feature type="region of interest" description="Disordered" evidence="3">
    <location>
        <begin position="302"/>
        <end position="332"/>
    </location>
</feature>
<feature type="region of interest" description="Disordered" evidence="3">
    <location>
        <begin position="516"/>
        <end position="536"/>
    </location>
</feature>
<evidence type="ECO:0000256" key="3">
    <source>
        <dbReference type="SAM" id="MobiDB-lite"/>
    </source>
</evidence>
<organism evidence="5 6">
    <name type="scientific">Pararge aegeria aegeria</name>
    <dbReference type="NCBI Taxonomy" id="348720"/>
    <lineage>
        <taxon>Eukaryota</taxon>
        <taxon>Metazoa</taxon>
        <taxon>Ecdysozoa</taxon>
        <taxon>Arthropoda</taxon>
        <taxon>Hexapoda</taxon>
        <taxon>Insecta</taxon>
        <taxon>Pterygota</taxon>
        <taxon>Neoptera</taxon>
        <taxon>Endopterygota</taxon>
        <taxon>Lepidoptera</taxon>
        <taxon>Glossata</taxon>
        <taxon>Ditrysia</taxon>
        <taxon>Papilionoidea</taxon>
        <taxon>Nymphalidae</taxon>
        <taxon>Satyrinae</taxon>
        <taxon>Satyrini</taxon>
        <taxon>Parargina</taxon>
        <taxon>Pararge</taxon>
    </lineage>
</organism>
<feature type="compositionally biased region" description="Basic and acidic residues" evidence="3">
    <location>
        <begin position="365"/>
        <end position="377"/>
    </location>
</feature>
<dbReference type="PANTHER" id="PTHR47092:SF1">
    <property type="entry name" value="CHROMATIN REMODELING REGULATOR CECR2"/>
    <property type="match status" value="1"/>
</dbReference>
<dbReference type="AlphaFoldDB" id="A0A8S4QDI1"/>
<keyword evidence="6" id="KW-1185">Reference proteome</keyword>
<dbReference type="Pfam" id="PF00439">
    <property type="entry name" value="Bromodomain"/>
    <property type="match status" value="1"/>
</dbReference>
<feature type="compositionally biased region" description="Basic and acidic residues" evidence="3">
    <location>
        <begin position="154"/>
        <end position="169"/>
    </location>
</feature>
<feature type="compositionally biased region" description="Basic residues" evidence="3">
    <location>
        <begin position="236"/>
        <end position="245"/>
    </location>
</feature>
<proteinExistence type="predicted"/>
<dbReference type="Proteomes" id="UP000838756">
    <property type="component" value="Unassembled WGS sequence"/>
</dbReference>
<dbReference type="SMART" id="SM00297">
    <property type="entry name" value="BROMO"/>
    <property type="match status" value="1"/>
</dbReference>
<dbReference type="PROSITE" id="PS50014">
    <property type="entry name" value="BROMODOMAIN_2"/>
    <property type="match status" value="1"/>
</dbReference>
<evidence type="ECO:0000256" key="2">
    <source>
        <dbReference type="PROSITE-ProRule" id="PRU00035"/>
    </source>
</evidence>
<evidence type="ECO:0000259" key="4">
    <source>
        <dbReference type="PROSITE" id="PS50014"/>
    </source>
</evidence>